<sequence length="119" mass="14183">MSNIKFNHPELSILSSKIFYAIFFHTKKSFNSFRYLIILGFPHWLQTWKYPFSEFLSRHSEPSFLRTSNSDVQKRRSLEKKDGKKGEEGNVVHWSKTLLHFDFVMASRICSSFLLLRYV</sequence>
<dbReference type="Proteomes" id="UP001054945">
    <property type="component" value="Unassembled WGS sequence"/>
</dbReference>
<accession>A0AAV4QXY6</accession>
<evidence type="ECO:0000313" key="2">
    <source>
        <dbReference type="EMBL" id="GIY14110.1"/>
    </source>
</evidence>
<gene>
    <name evidence="2" type="ORF">CEXT_565481</name>
</gene>
<proteinExistence type="predicted"/>
<evidence type="ECO:0000313" key="3">
    <source>
        <dbReference type="Proteomes" id="UP001054945"/>
    </source>
</evidence>
<feature type="compositionally biased region" description="Basic and acidic residues" evidence="1">
    <location>
        <begin position="72"/>
        <end position="87"/>
    </location>
</feature>
<organism evidence="2 3">
    <name type="scientific">Caerostris extrusa</name>
    <name type="common">Bark spider</name>
    <name type="synonym">Caerostris bankana</name>
    <dbReference type="NCBI Taxonomy" id="172846"/>
    <lineage>
        <taxon>Eukaryota</taxon>
        <taxon>Metazoa</taxon>
        <taxon>Ecdysozoa</taxon>
        <taxon>Arthropoda</taxon>
        <taxon>Chelicerata</taxon>
        <taxon>Arachnida</taxon>
        <taxon>Araneae</taxon>
        <taxon>Araneomorphae</taxon>
        <taxon>Entelegynae</taxon>
        <taxon>Araneoidea</taxon>
        <taxon>Araneidae</taxon>
        <taxon>Caerostris</taxon>
    </lineage>
</organism>
<reference evidence="2 3" key="1">
    <citation type="submission" date="2021-06" db="EMBL/GenBank/DDBJ databases">
        <title>Caerostris extrusa draft genome.</title>
        <authorList>
            <person name="Kono N."/>
            <person name="Arakawa K."/>
        </authorList>
    </citation>
    <scope>NUCLEOTIDE SEQUENCE [LARGE SCALE GENOMIC DNA]</scope>
</reference>
<dbReference type="AlphaFoldDB" id="A0AAV4QXY6"/>
<keyword evidence="3" id="KW-1185">Reference proteome</keyword>
<protein>
    <submittedName>
        <fullName evidence="2">Uncharacterized protein</fullName>
    </submittedName>
</protein>
<feature type="region of interest" description="Disordered" evidence="1">
    <location>
        <begin position="60"/>
        <end position="87"/>
    </location>
</feature>
<evidence type="ECO:0000256" key="1">
    <source>
        <dbReference type="SAM" id="MobiDB-lite"/>
    </source>
</evidence>
<comment type="caution">
    <text evidence="2">The sequence shown here is derived from an EMBL/GenBank/DDBJ whole genome shotgun (WGS) entry which is preliminary data.</text>
</comment>
<dbReference type="EMBL" id="BPLR01007049">
    <property type="protein sequence ID" value="GIY14110.1"/>
    <property type="molecule type" value="Genomic_DNA"/>
</dbReference>
<name>A0AAV4QXY6_CAEEX</name>